<feature type="non-terminal residue" evidence="1">
    <location>
        <position position="1"/>
    </location>
</feature>
<name>A0AAV9ZYB9_9AGAR</name>
<comment type="caution">
    <text evidence="1">The sequence shown here is derived from an EMBL/GenBank/DDBJ whole genome shotgun (WGS) entry which is preliminary data.</text>
</comment>
<keyword evidence="2" id="KW-1185">Reference proteome</keyword>
<dbReference type="AlphaFoldDB" id="A0AAV9ZYB9"/>
<reference evidence="1 2" key="1">
    <citation type="journal article" date="2024" name="J Genomics">
        <title>Draft genome sequencing and assembly of Favolaschia claudopus CIRM-BRFM 2984 isolated from oak limbs.</title>
        <authorList>
            <person name="Navarro D."/>
            <person name="Drula E."/>
            <person name="Chaduli D."/>
            <person name="Cazenave R."/>
            <person name="Ahrendt S."/>
            <person name="Wang J."/>
            <person name="Lipzen A."/>
            <person name="Daum C."/>
            <person name="Barry K."/>
            <person name="Grigoriev I.V."/>
            <person name="Favel A."/>
            <person name="Rosso M.N."/>
            <person name="Martin F."/>
        </authorList>
    </citation>
    <scope>NUCLEOTIDE SEQUENCE [LARGE SCALE GENOMIC DNA]</scope>
    <source>
        <strain evidence="1 2">CIRM-BRFM 2984</strain>
    </source>
</reference>
<dbReference type="EMBL" id="JAWWNJ010000102">
    <property type="protein sequence ID" value="KAK6995664.1"/>
    <property type="molecule type" value="Genomic_DNA"/>
</dbReference>
<gene>
    <name evidence="1" type="ORF">R3P38DRAFT_2567122</name>
</gene>
<accession>A0AAV9ZYB9</accession>
<proteinExistence type="predicted"/>
<evidence type="ECO:0000313" key="1">
    <source>
        <dbReference type="EMBL" id="KAK6995664.1"/>
    </source>
</evidence>
<protein>
    <submittedName>
        <fullName evidence="1">Uncharacterized protein</fullName>
    </submittedName>
</protein>
<dbReference type="Proteomes" id="UP001362999">
    <property type="component" value="Unassembled WGS sequence"/>
</dbReference>
<evidence type="ECO:0000313" key="2">
    <source>
        <dbReference type="Proteomes" id="UP001362999"/>
    </source>
</evidence>
<sequence length="373" mass="41299">WSFGNFLYKSFRAKDDQGNEVHRTQMHSQMISSFLAGRANKTPADIISEWMMHPDGRLPASHPNADLMFSTTVPYTEIRPVRAALTSFAVQAKVAAEAEEAVALKNGLHVIEDYQPVTQHLFEAIAMRRPRIRNDEVLSREARPAEMVCVITHAIATLDFCRTDQANLLPLMRGILYFGSSAPVELINYNCRIGNMPAPATIRRALVTLSGDESNATQAHGSDPDTAGFLFVDNTQNYLLVRDACMGRESVMNSGMAGLYLEAPDIDVAVFILEEKRALITKNLRKEMPVDELLGYLDQEDADFTGTLLFLDVLARCIPALKSLSGEIEIRFLATAKFTLPAGKAVVHPLEANHPYRTQGRDVRFSGADCAVQ</sequence>
<organism evidence="1 2">
    <name type="scientific">Favolaschia claudopus</name>
    <dbReference type="NCBI Taxonomy" id="2862362"/>
    <lineage>
        <taxon>Eukaryota</taxon>
        <taxon>Fungi</taxon>
        <taxon>Dikarya</taxon>
        <taxon>Basidiomycota</taxon>
        <taxon>Agaricomycotina</taxon>
        <taxon>Agaricomycetes</taxon>
        <taxon>Agaricomycetidae</taxon>
        <taxon>Agaricales</taxon>
        <taxon>Marasmiineae</taxon>
        <taxon>Mycenaceae</taxon>
        <taxon>Favolaschia</taxon>
    </lineage>
</organism>